<proteinExistence type="predicted"/>
<gene>
    <name evidence="1" type="primary">jg16043</name>
    <name evidence="1" type="ORF">PAEG_LOCUS27317</name>
</gene>
<keyword evidence="2" id="KW-1185">Reference proteome</keyword>
<accession>A0A8S4SHM8</accession>
<dbReference type="AlphaFoldDB" id="A0A8S4SHM8"/>
<organism evidence="1 2">
    <name type="scientific">Pararge aegeria aegeria</name>
    <dbReference type="NCBI Taxonomy" id="348720"/>
    <lineage>
        <taxon>Eukaryota</taxon>
        <taxon>Metazoa</taxon>
        <taxon>Ecdysozoa</taxon>
        <taxon>Arthropoda</taxon>
        <taxon>Hexapoda</taxon>
        <taxon>Insecta</taxon>
        <taxon>Pterygota</taxon>
        <taxon>Neoptera</taxon>
        <taxon>Endopterygota</taxon>
        <taxon>Lepidoptera</taxon>
        <taxon>Glossata</taxon>
        <taxon>Ditrysia</taxon>
        <taxon>Papilionoidea</taxon>
        <taxon>Nymphalidae</taxon>
        <taxon>Satyrinae</taxon>
        <taxon>Satyrini</taxon>
        <taxon>Parargina</taxon>
        <taxon>Pararge</taxon>
    </lineage>
</organism>
<name>A0A8S4SHM8_9NEOP</name>
<reference evidence="1" key="1">
    <citation type="submission" date="2022-03" db="EMBL/GenBank/DDBJ databases">
        <authorList>
            <person name="Lindestad O."/>
        </authorList>
    </citation>
    <scope>NUCLEOTIDE SEQUENCE</scope>
</reference>
<evidence type="ECO:0000313" key="1">
    <source>
        <dbReference type="EMBL" id="CAH2269019.1"/>
    </source>
</evidence>
<dbReference type="EMBL" id="CAKXAJ010026487">
    <property type="protein sequence ID" value="CAH2269019.1"/>
    <property type="molecule type" value="Genomic_DNA"/>
</dbReference>
<protein>
    <submittedName>
        <fullName evidence="1">Jg16043 protein</fullName>
    </submittedName>
</protein>
<evidence type="ECO:0000313" key="2">
    <source>
        <dbReference type="Proteomes" id="UP000838756"/>
    </source>
</evidence>
<dbReference type="Proteomes" id="UP000838756">
    <property type="component" value="Unassembled WGS sequence"/>
</dbReference>
<comment type="caution">
    <text evidence="1">The sequence shown here is derived from an EMBL/GenBank/DDBJ whole genome shotgun (WGS) entry which is preliminary data.</text>
</comment>
<sequence length="151" mass="16933">MNPQSVISCECDENRYDEKNQMHNGHFRADVPSGPNAVIDLGWEKSKCTTHLVYHFTIRIEDRQISEILAGCLVMDYKKNNFNSKFLNKCIPPSERACMEADETPTHVMLRCRGVARESNAQHTSATQYHLATWAACLASGVSLAGWSGVE</sequence>